<accession>A0A7X0PGG3</accession>
<evidence type="ECO:0000259" key="1">
    <source>
        <dbReference type="Pfam" id="PF01370"/>
    </source>
</evidence>
<dbReference type="InterPro" id="IPR036291">
    <property type="entry name" value="NAD(P)-bd_dom_sf"/>
</dbReference>
<dbReference type="EMBL" id="JACHLK010000008">
    <property type="protein sequence ID" value="MBB6561498.1"/>
    <property type="molecule type" value="Genomic_DNA"/>
</dbReference>
<dbReference type="SUPFAM" id="SSF51735">
    <property type="entry name" value="NAD(P)-binding Rossmann-fold domains"/>
    <property type="match status" value="1"/>
</dbReference>
<dbReference type="Gene3D" id="3.40.50.720">
    <property type="entry name" value="NAD(P)-binding Rossmann-like Domain"/>
    <property type="match status" value="1"/>
</dbReference>
<dbReference type="Pfam" id="PF01370">
    <property type="entry name" value="Epimerase"/>
    <property type="match status" value="1"/>
</dbReference>
<dbReference type="PANTHER" id="PTHR43245">
    <property type="entry name" value="BIFUNCTIONAL POLYMYXIN RESISTANCE PROTEIN ARNA"/>
    <property type="match status" value="1"/>
</dbReference>
<protein>
    <submittedName>
        <fullName evidence="2">Nucleoside-diphosphate-sugar epimerase</fullName>
    </submittedName>
</protein>
<feature type="domain" description="NAD-dependent epimerase/dehydratase" evidence="1">
    <location>
        <begin position="14"/>
        <end position="222"/>
    </location>
</feature>
<dbReference type="RefSeq" id="WP_184860575.1">
    <property type="nucleotide sequence ID" value="NZ_JACHLK010000008.1"/>
</dbReference>
<dbReference type="AlphaFoldDB" id="A0A7X0PGG3"/>
<organism evidence="2 3">
    <name type="scientific">Acidovorax soli</name>
    <dbReference type="NCBI Taxonomy" id="592050"/>
    <lineage>
        <taxon>Bacteria</taxon>
        <taxon>Pseudomonadati</taxon>
        <taxon>Pseudomonadota</taxon>
        <taxon>Betaproteobacteria</taxon>
        <taxon>Burkholderiales</taxon>
        <taxon>Comamonadaceae</taxon>
        <taxon>Acidovorax</taxon>
    </lineage>
</organism>
<name>A0A7X0PGG3_9BURK</name>
<gene>
    <name evidence="2" type="ORF">HNP48_004191</name>
</gene>
<dbReference type="InterPro" id="IPR050177">
    <property type="entry name" value="Lipid_A_modif_metabolic_enz"/>
</dbReference>
<reference evidence="2 3" key="1">
    <citation type="submission" date="2020-08" db="EMBL/GenBank/DDBJ databases">
        <title>Functional genomics of gut bacteria from endangered species of beetles.</title>
        <authorList>
            <person name="Carlos-Shanley C."/>
        </authorList>
    </citation>
    <scope>NUCLEOTIDE SEQUENCE [LARGE SCALE GENOMIC DNA]</scope>
    <source>
        <strain evidence="2 3">S00198</strain>
    </source>
</reference>
<proteinExistence type="predicted"/>
<evidence type="ECO:0000313" key="3">
    <source>
        <dbReference type="Proteomes" id="UP000575083"/>
    </source>
</evidence>
<sequence>MSGVVEGLEGRVFTVLGAAGFVGQRVVSRLRAAGAEVFAPARGDPALWTRPLGHVVYAAGLTADYLVRPFDTVEAHVGLLARVLKEAQWESLVYLSSTRLYDSLGAVDAHEALPLRLDPGQPRHLYDLSKALGESLCHTQGQGRARVARLACVYEGAQDADGFLPSLLRQVMAAGAQPGAPRPAIEVPSSPSFERDYVHVSDVVEGLVHLALRGQHTIYNLASGENTSNASLFDGLGRRWACELRATLPAGPSEAPRIRIDRMREEFGWRPKGLHSVLDAMKETCP</sequence>
<evidence type="ECO:0000313" key="2">
    <source>
        <dbReference type="EMBL" id="MBB6561498.1"/>
    </source>
</evidence>
<dbReference type="CDD" id="cd08946">
    <property type="entry name" value="SDR_e"/>
    <property type="match status" value="1"/>
</dbReference>
<keyword evidence="3" id="KW-1185">Reference proteome</keyword>
<dbReference type="Proteomes" id="UP000575083">
    <property type="component" value="Unassembled WGS sequence"/>
</dbReference>
<dbReference type="InterPro" id="IPR001509">
    <property type="entry name" value="Epimerase_deHydtase"/>
</dbReference>
<comment type="caution">
    <text evidence="2">The sequence shown here is derived from an EMBL/GenBank/DDBJ whole genome shotgun (WGS) entry which is preliminary data.</text>
</comment>